<dbReference type="PANTHER" id="PTHR22931:SF9">
    <property type="entry name" value="PYRUVATE, PHOSPHATE DIKINASE 1, CHLOROPLASTIC"/>
    <property type="match status" value="1"/>
</dbReference>
<keyword evidence="20" id="KW-1185">Reference proteome</keyword>
<keyword evidence="9" id="KW-0418">Kinase</keyword>
<evidence type="ECO:0000256" key="7">
    <source>
        <dbReference type="ARBA" id="ARBA00022723"/>
    </source>
</evidence>
<keyword evidence="8" id="KW-0547">Nucleotide-binding</keyword>
<protein>
    <recommendedName>
        <fullName evidence="5 12">Pyruvate, phosphate dikinase</fullName>
        <ecNumber evidence="4 12">2.7.9.1</ecNumber>
    </recommendedName>
</protein>
<dbReference type="Gene3D" id="1.10.189.10">
    <property type="entry name" value="Pyruvate Phosphate Dikinase, domain 2"/>
    <property type="match status" value="1"/>
</dbReference>
<dbReference type="GO" id="GO:0050242">
    <property type="term" value="F:pyruvate, phosphate dikinase activity"/>
    <property type="evidence" value="ECO:0007669"/>
    <property type="project" value="UniProtKB-UniRule"/>
</dbReference>
<evidence type="ECO:0000259" key="17">
    <source>
        <dbReference type="Pfam" id="PF01326"/>
    </source>
</evidence>
<feature type="domain" description="Pyruvate phosphate dikinase AMP/ATP-binding" evidence="17">
    <location>
        <begin position="21"/>
        <end position="56"/>
    </location>
</feature>
<dbReference type="InterPro" id="IPR002192">
    <property type="entry name" value="PPDK_AMP/ATP-bd"/>
</dbReference>
<comment type="catalytic activity">
    <reaction evidence="12">
        <text>pyruvate + phosphate + ATP = phosphoenolpyruvate + AMP + diphosphate + H(+)</text>
        <dbReference type="Rhea" id="RHEA:10756"/>
        <dbReference type="ChEBI" id="CHEBI:15361"/>
        <dbReference type="ChEBI" id="CHEBI:15378"/>
        <dbReference type="ChEBI" id="CHEBI:30616"/>
        <dbReference type="ChEBI" id="CHEBI:33019"/>
        <dbReference type="ChEBI" id="CHEBI:43474"/>
        <dbReference type="ChEBI" id="CHEBI:58702"/>
        <dbReference type="ChEBI" id="CHEBI:456215"/>
        <dbReference type="EC" id="2.7.9.1"/>
    </reaction>
</comment>
<dbReference type="GO" id="GO:0016301">
    <property type="term" value="F:kinase activity"/>
    <property type="evidence" value="ECO:0007669"/>
    <property type="project" value="UniProtKB-UniRule"/>
</dbReference>
<feature type="binding site" evidence="14">
    <location>
        <position position="800"/>
    </location>
    <ligand>
        <name>substrate</name>
    </ligand>
</feature>
<evidence type="ECO:0000256" key="10">
    <source>
        <dbReference type="ARBA" id="ARBA00022840"/>
    </source>
</evidence>
<dbReference type="InterPro" id="IPR036637">
    <property type="entry name" value="Phosphohistidine_dom_sf"/>
</dbReference>
<feature type="binding site" evidence="14">
    <location>
        <position position="777"/>
    </location>
    <ligand>
        <name>substrate</name>
    </ligand>
</feature>
<dbReference type="Gene3D" id="3.20.20.60">
    <property type="entry name" value="Phosphoenolpyruvate-binding domains"/>
    <property type="match status" value="1"/>
</dbReference>
<keyword evidence="7 15" id="KW-0479">Metal-binding</keyword>
<evidence type="ECO:0000256" key="1">
    <source>
        <dbReference type="ARBA" id="ARBA00001946"/>
    </source>
</evidence>
<evidence type="ECO:0000256" key="13">
    <source>
        <dbReference type="PIRSR" id="PIRSR000853-1"/>
    </source>
</evidence>
<feature type="binding site" evidence="14">
    <location>
        <position position="594"/>
    </location>
    <ligand>
        <name>substrate</name>
    </ligand>
</feature>
<dbReference type="SUPFAM" id="SSF52009">
    <property type="entry name" value="Phosphohistidine domain"/>
    <property type="match status" value="1"/>
</dbReference>
<dbReference type="Pfam" id="PF00391">
    <property type="entry name" value="PEP-utilizers"/>
    <property type="match status" value="1"/>
</dbReference>
<evidence type="ECO:0000256" key="5">
    <source>
        <dbReference type="ARBA" id="ARBA00020138"/>
    </source>
</evidence>
<dbReference type="Gene3D" id="3.50.30.10">
    <property type="entry name" value="Phosphohistidine domain"/>
    <property type="match status" value="1"/>
</dbReference>
<sequence>MTKHVYTFGGDRNEGNATMRNLLGGKGCNLAEMAGLQIPVPPGFTVTTEVCTLYIAGGQKLPEDVKAQVLESLKWLEGNRGRKLGDVENPLLLSVRSGARVSMPGMMDTVLNLGLNDKTVEGLAKASNNPRFAYDSYRRFIMMYSDVVLGVHKDLFEHEIEKLKEKTGKKLDTEISAEEWKGLTVVFKGIVQKELGKPFPQDPIEQLFGGICAVFDSWETDRAKIYRRLNRIPDDWGTAVNVQTMVFGNMGDDCGTGVAFTRDPGTGEPYFYGEYLINAQGEDVVAGVRTPQPITKFQAEGTGHQSLEEAMPAAFKELLATCNRLERHFKDMQDLEFTIERGQLFMLQTRIGKRTALASIRIAIDLVEEGMIDSNTALTRIDPDSLNQLLAPVFDPKEKAAFKKNGKLMAKGLNAGPGAAAGRIALSAEQAEELAKTGPVVLVRIETSPEDLAGMVAANGILTARGGMTSHAAVVARGMGKPCVCGASALNIDVKAGTVNVGDITLKAGTDFISIDGSTGEIFAGQLSAFPSEVNQVLVEKKLDASKSELFQRFNKIMTWSNGVRKLKVRTNADTPHDSDVARAFGAEGIGLCRTEHMFFEGERIIAVREFILAKDLDARKEALKKLLPIQRQDFEGIFTAMNGLPVTVRLLDPPLHEFVPHDEAGQAEMAKVIGVSLAEVKHRVEKLHEFNPMMGHRGCRLGITYPELIRMQMRAISEAAINVAKKGIVALPEVMVPLIGTVKELAFTKTEMLDELAAVNKENGSTFSCPIGTMIEIPRAAITADKVAGEAEFFSFGTNDLTQMGFGYSRDDSGSFLPEYVSKKILEDDPFQSLDQEGIGELVRIACEKGRATRPGIKLGVCGEHGGDPRSVKFFHRVGLNYVSCSPYRVPIAILAAAQAVLEEKK</sequence>
<dbReference type="SUPFAM" id="SSF51621">
    <property type="entry name" value="Phosphoenolpyruvate/pyruvate domain"/>
    <property type="match status" value="1"/>
</dbReference>
<feature type="binding site" evidence="14">
    <location>
        <position position="801"/>
    </location>
    <ligand>
        <name>substrate</name>
    </ligand>
</feature>
<keyword evidence="6" id="KW-0808">Transferase</keyword>
<dbReference type="AlphaFoldDB" id="A0AA48K907"/>
<organism evidence="19 20">
    <name type="scientific">Mesoterricola silvestris</name>
    <dbReference type="NCBI Taxonomy" id="2927979"/>
    <lineage>
        <taxon>Bacteria</taxon>
        <taxon>Pseudomonadati</taxon>
        <taxon>Acidobacteriota</taxon>
        <taxon>Holophagae</taxon>
        <taxon>Holophagales</taxon>
        <taxon>Holophagaceae</taxon>
        <taxon>Mesoterricola</taxon>
    </lineage>
</organism>
<evidence type="ECO:0000259" key="16">
    <source>
        <dbReference type="Pfam" id="PF00391"/>
    </source>
</evidence>
<evidence type="ECO:0000256" key="14">
    <source>
        <dbReference type="PIRSR" id="PIRSR000853-2"/>
    </source>
</evidence>
<dbReference type="PANTHER" id="PTHR22931">
    <property type="entry name" value="PHOSPHOENOLPYRUVATE DIKINASE-RELATED"/>
    <property type="match status" value="1"/>
</dbReference>
<dbReference type="EC" id="2.7.9.1" evidence="4 12"/>
<dbReference type="InterPro" id="IPR040442">
    <property type="entry name" value="Pyrv_kinase-like_dom_sf"/>
</dbReference>
<evidence type="ECO:0000256" key="11">
    <source>
        <dbReference type="ARBA" id="ARBA00022842"/>
    </source>
</evidence>
<feature type="binding site" evidence="14">
    <location>
        <position position="799"/>
    </location>
    <ligand>
        <name>substrate</name>
    </ligand>
</feature>
<feature type="active site" description="Proton donor" evidence="13">
    <location>
        <position position="863"/>
    </location>
</feature>
<evidence type="ECO:0000256" key="3">
    <source>
        <dbReference type="ARBA" id="ARBA00007837"/>
    </source>
</evidence>
<feature type="active site" description="Tele-phosphohistidine intermediate" evidence="13">
    <location>
        <position position="471"/>
    </location>
</feature>
<dbReference type="NCBIfam" id="TIGR01828">
    <property type="entry name" value="pyru_phos_dikin"/>
    <property type="match status" value="1"/>
</dbReference>
<evidence type="ECO:0000256" key="4">
    <source>
        <dbReference type="ARBA" id="ARBA00011994"/>
    </source>
</evidence>
<dbReference type="InterPro" id="IPR010121">
    <property type="entry name" value="Pyruvate_phosphate_dikinase"/>
</dbReference>
<dbReference type="InterPro" id="IPR008279">
    <property type="entry name" value="PEP-util_enz_mobile_dom"/>
</dbReference>
<evidence type="ECO:0000313" key="19">
    <source>
        <dbReference type="EMBL" id="BDU73504.1"/>
    </source>
</evidence>
<dbReference type="NCBIfam" id="NF004531">
    <property type="entry name" value="PRK05878.1"/>
    <property type="match status" value="1"/>
</dbReference>
<evidence type="ECO:0000256" key="2">
    <source>
        <dbReference type="ARBA" id="ARBA00003144"/>
    </source>
</evidence>
<dbReference type="PROSITE" id="PS00370">
    <property type="entry name" value="PEP_ENZYMES_PHOS_SITE"/>
    <property type="match status" value="1"/>
</dbReference>
<dbReference type="EMBL" id="AP027080">
    <property type="protein sequence ID" value="BDU73504.1"/>
    <property type="molecule type" value="Genomic_DNA"/>
</dbReference>
<dbReference type="Gene3D" id="1.20.80.30">
    <property type="match status" value="1"/>
</dbReference>
<dbReference type="GO" id="GO:0005524">
    <property type="term" value="F:ATP binding"/>
    <property type="evidence" value="ECO:0007669"/>
    <property type="project" value="UniProtKB-UniRule"/>
</dbReference>
<feature type="binding site" evidence="14">
    <location>
        <position position="798"/>
    </location>
    <ligand>
        <name>substrate</name>
    </ligand>
</feature>
<dbReference type="RefSeq" id="WP_316412175.1">
    <property type="nucleotide sequence ID" value="NZ_AP027080.1"/>
</dbReference>
<feature type="domain" description="PEP-utilising enzyme C-terminal" evidence="18">
    <location>
        <begin position="552"/>
        <end position="900"/>
    </location>
</feature>
<keyword evidence="10" id="KW-0067">ATP-binding</keyword>
<accession>A0AA48K907</accession>
<dbReference type="Proteomes" id="UP001238179">
    <property type="component" value="Chromosome"/>
</dbReference>
<evidence type="ECO:0000256" key="12">
    <source>
        <dbReference type="PIRNR" id="PIRNR000853"/>
    </source>
</evidence>
<evidence type="ECO:0000259" key="18">
    <source>
        <dbReference type="Pfam" id="PF02896"/>
    </source>
</evidence>
<dbReference type="Gene3D" id="3.30.470.20">
    <property type="entry name" value="ATP-grasp fold, B domain"/>
    <property type="match status" value="1"/>
</dbReference>
<feature type="binding site" evidence="15">
    <location>
        <position position="801"/>
    </location>
    <ligand>
        <name>Mg(2+)</name>
        <dbReference type="ChEBI" id="CHEBI:18420"/>
    </ligand>
</feature>
<gene>
    <name evidence="19" type="primary">ppdK</name>
    <name evidence="19" type="ORF">METEAL_26780</name>
</gene>
<name>A0AA48K907_9BACT</name>
<evidence type="ECO:0000256" key="8">
    <source>
        <dbReference type="ARBA" id="ARBA00022741"/>
    </source>
</evidence>
<evidence type="ECO:0000256" key="6">
    <source>
        <dbReference type="ARBA" id="ARBA00022679"/>
    </source>
</evidence>
<feature type="binding site" evidence="15">
    <location>
        <position position="777"/>
    </location>
    <ligand>
        <name>Mg(2+)</name>
        <dbReference type="ChEBI" id="CHEBI:18420"/>
    </ligand>
</feature>
<dbReference type="InterPro" id="IPR013815">
    <property type="entry name" value="ATP_grasp_subdomain_1"/>
</dbReference>
<dbReference type="InterPro" id="IPR015813">
    <property type="entry name" value="Pyrv/PenolPyrv_kinase-like_dom"/>
</dbReference>
<feature type="domain" description="PEP-utilising enzyme mobile" evidence="16">
    <location>
        <begin position="439"/>
        <end position="520"/>
    </location>
</feature>
<dbReference type="PIRSF" id="PIRSF000853">
    <property type="entry name" value="PPDK"/>
    <property type="match status" value="1"/>
</dbReference>
<dbReference type="Pfam" id="PF02896">
    <property type="entry name" value="PEP-utilizers_C"/>
    <property type="match status" value="1"/>
</dbReference>
<evidence type="ECO:0000256" key="9">
    <source>
        <dbReference type="ARBA" id="ARBA00022777"/>
    </source>
</evidence>
<dbReference type="KEGG" id="msil:METEAL_26780"/>
<keyword evidence="19" id="KW-0670">Pyruvate</keyword>
<dbReference type="SUPFAM" id="SSF56059">
    <property type="entry name" value="Glutathione synthetase ATP-binding domain-like"/>
    <property type="match status" value="1"/>
</dbReference>
<proteinExistence type="inferred from homology"/>
<reference evidence="20" key="1">
    <citation type="journal article" date="2023" name="Int. J. Syst. Evol. Microbiol.">
        <title>Mesoterricola silvestris gen. nov., sp. nov., Mesoterricola sediminis sp. nov., Geothrix oryzae sp. nov., Geothrix edaphica sp. nov., Geothrix rubra sp. nov., and Geothrix limicola sp. nov., six novel members of Acidobacteriota isolated from soils.</title>
        <authorList>
            <person name="Itoh H."/>
            <person name="Sugisawa Y."/>
            <person name="Mise K."/>
            <person name="Xu Z."/>
            <person name="Kuniyasu M."/>
            <person name="Ushijima N."/>
            <person name="Kawano K."/>
            <person name="Kobayashi E."/>
            <person name="Shiratori Y."/>
            <person name="Masuda Y."/>
            <person name="Senoo K."/>
        </authorList>
    </citation>
    <scope>NUCLEOTIDE SEQUENCE [LARGE SCALE GENOMIC DNA]</scope>
    <source>
        <strain evidence="20">W79</strain>
    </source>
</reference>
<comment type="cofactor">
    <cofactor evidence="1 12 15">
        <name>Mg(2+)</name>
        <dbReference type="ChEBI" id="CHEBI:18420"/>
    </cofactor>
</comment>
<dbReference type="InterPro" id="IPR018274">
    <property type="entry name" value="PEP_util_AS"/>
</dbReference>
<feature type="binding site" evidence="14">
    <location>
        <position position="650"/>
    </location>
    <ligand>
        <name>substrate</name>
    </ligand>
</feature>
<comment type="function">
    <text evidence="2">Catalyzes the reversible phosphorylation of pyruvate and phosphate.</text>
</comment>
<evidence type="ECO:0000313" key="20">
    <source>
        <dbReference type="Proteomes" id="UP001238179"/>
    </source>
</evidence>
<dbReference type="GO" id="GO:0046872">
    <property type="term" value="F:metal ion binding"/>
    <property type="evidence" value="ECO:0007669"/>
    <property type="project" value="UniProtKB-UniRule"/>
</dbReference>
<keyword evidence="11 15" id="KW-0460">Magnesium</keyword>
<dbReference type="Pfam" id="PF01326">
    <property type="entry name" value="PPDK_N"/>
    <property type="match status" value="2"/>
</dbReference>
<feature type="domain" description="Pyruvate phosphate dikinase AMP/ATP-binding" evidence="17">
    <location>
        <begin position="59"/>
        <end position="300"/>
    </location>
</feature>
<dbReference type="Gene3D" id="3.30.1490.20">
    <property type="entry name" value="ATP-grasp fold, A domain"/>
    <property type="match status" value="1"/>
</dbReference>
<comment type="similarity">
    <text evidence="3 12">Belongs to the PEP-utilizing enzyme family.</text>
</comment>
<evidence type="ECO:0000256" key="15">
    <source>
        <dbReference type="PIRSR" id="PIRSR000853-3"/>
    </source>
</evidence>
<dbReference type="InterPro" id="IPR000121">
    <property type="entry name" value="PEP_util_C"/>
</dbReference>